<dbReference type="InterPro" id="IPR000835">
    <property type="entry name" value="HTH_MarR-typ"/>
</dbReference>
<dbReference type="InterPro" id="IPR036388">
    <property type="entry name" value="WH-like_DNA-bd_sf"/>
</dbReference>
<keyword evidence="6" id="KW-1185">Reference proteome</keyword>
<evidence type="ECO:0000256" key="3">
    <source>
        <dbReference type="ARBA" id="ARBA00023163"/>
    </source>
</evidence>
<dbReference type="PANTHER" id="PTHR42756">
    <property type="entry name" value="TRANSCRIPTIONAL REGULATOR, MARR"/>
    <property type="match status" value="1"/>
</dbReference>
<evidence type="ECO:0000313" key="6">
    <source>
        <dbReference type="Proteomes" id="UP000184386"/>
    </source>
</evidence>
<evidence type="ECO:0000313" key="5">
    <source>
        <dbReference type="EMBL" id="SHL53426.1"/>
    </source>
</evidence>
<keyword evidence="2" id="KW-0238">DNA-binding</keyword>
<dbReference type="SUPFAM" id="SSF46785">
    <property type="entry name" value="Winged helix' DNA-binding domain"/>
    <property type="match status" value="1"/>
</dbReference>
<dbReference type="EMBL" id="FRAC01000036">
    <property type="protein sequence ID" value="SHL53426.1"/>
    <property type="molecule type" value="Genomic_DNA"/>
</dbReference>
<dbReference type="GO" id="GO:0003677">
    <property type="term" value="F:DNA binding"/>
    <property type="evidence" value="ECO:0007669"/>
    <property type="project" value="UniProtKB-KW"/>
</dbReference>
<dbReference type="Pfam" id="PF01047">
    <property type="entry name" value="MarR"/>
    <property type="match status" value="1"/>
</dbReference>
<dbReference type="AlphaFoldDB" id="A0A1M7BF01"/>
<dbReference type="PANTHER" id="PTHR42756:SF1">
    <property type="entry name" value="TRANSCRIPTIONAL REPRESSOR OF EMRAB OPERON"/>
    <property type="match status" value="1"/>
</dbReference>
<evidence type="ECO:0000256" key="1">
    <source>
        <dbReference type="ARBA" id="ARBA00023015"/>
    </source>
</evidence>
<dbReference type="InterPro" id="IPR036390">
    <property type="entry name" value="WH_DNA-bd_sf"/>
</dbReference>
<name>A0A1M7BF01_9FIRM</name>
<sequence length="102" mass="11291">MAGHEISRKYLSEAMQISGPSVTSLLNSLEKNGFIIRSSGLEDGRTMQIDLTEKASDVMKDTMDMLYEISDALLAGFSEGEKCIFLELLKRVYENVGQGSHI</sequence>
<keyword evidence="3" id="KW-0804">Transcription</keyword>
<dbReference type="InterPro" id="IPR023187">
    <property type="entry name" value="Tscrpt_reg_MarR-type_CS"/>
</dbReference>
<dbReference type="Gene3D" id="1.10.10.10">
    <property type="entry name" value="Winged helix-like DNA-binding domain superfamily/Winged helix DNA-binding domain"/>
    <property type="match status" value="1"/>
</dbReference>
<dbReference type="STRING" id="1121322.SAMN02745136_05108"/>
<proteinExistence type="predicted"/>
<dbReference type="PROSITE" id="PS01117">
    <property type="entry name" value="HTH_MARR_1"/>
    <property type="match status" value="1"/>
</dbReference>
<reference evidence="5 6" key="1">
    <citation type="submission" date="2016-11" db="EMBL/GenBank/DDBJ databases">
        <authorList>
            <person name="Jaros S."/>
            <person name="Januszkiewicz K."/>
            <person name="Wedrychowicz H."/>
        </authorList>
    </citation>
    <scope>NUCLEOTIDE SEQUENCE [LARGE SCALE GENOMIC DNA]</scope>
    <source>
        <strain evidence="5 6">DSM 15929</strain>
    </source>
</reference>
<gene>
    <name evidence="5" type="ORF">SAMN02745136_05108</name>
</gene>
<feature type="domain" description="HTH marR-type" evidence="4">
    <location>
        <begin position="1"/>
        <end position="94"/>
    </location>
</feature>
<dbReference type="PRINTS" id="PR00598">
    <property type="entry name" value="HTHMARR"/>
</dbReference>
<dbReference type="PROSITE" id="PS50995">
    <property type="entry name" value="HTH_MARR_2"/>
    <property type="match status" value="1"/>
</dbReference>
<organism evidence="5 6">
    <name type="scientific">Anaerocolumna jejuensis DSM 15929</name>
    <dbReference type="NCBI Taxonomy" id="1121322"/>
    <lineage>
        <taxon>Bacteria</taxon>
        <taxon>Bacillati</taxon>
        <taxon>Bacillota</taxon>
        <taxon>Clostridia</taxon>
        <taxon>Lachnospirales</taxon>
        <taxon>Lachnospiraceae</taxon>
        <taxon>Anaerocolumna</taxon>
    </lineage>
</organism>
<evidence type="ECO:0000259" key="4">
    <source>
        <dbReference type="PROSITE" id="PS50995"/>
    </source>
</evidence>
<evidence type="ECO:0000256" key="2">
    <source>
        <dbReference type="ARBA" id="ARBA00023125"/>
    </source>
</evidence>
<accession>A0A1M7BF01</accession>
<dbReference type="GO" id="GO:0003700">
    <property type="term" value="F:DNA-binding transcription factor activity"/>
    <property type="evidence" value="ECO:0007669"/>
    <property type="project" value="InterPro"/>
</dbReference>
<protein>
    <submittedName>
        <fullName evidence="5">MarR family protein</fullName>
    </submittedName>
</protein>
<keyword evidence="1" id="KW-0805">Transcription regulation</keyword>
<dbReference type="Proteomes" id="UP000184386">
    <property type="component" value="Unassembled WGS sequence"/>
</dbReference>